<feature type="binding site" evidence="1">
    <location>
        <position position="55"/>
    </location>
    <ligand>
        <name>Mg(2+)</name>
        <dbReference type="ChEBI" id="CHEBI:18420"/>
        <label>1</label>
    </ligand>
</feature>
<name>A0AAW4XW08_9BURK</name>
<organism evidence="2 3">
    <name type="scientific">Comamonas koreensis</name>
    <dbReference type="NCBI Taxonomy" id="160825"/>
    <lineage>
        <taxon>Bacteria</taxon>
        <taxon>Pseudomonadati</taxon>
        <taxon>Pseudomonadota</taxon>
        <taxon>Betaproteobacteria</taxon>
        <taxon>Burkholderiales</taxon>
        <taxon>Comamonadaceae</taxon>
        <taxon>Comamonas</taxon>
    </lineage>
</organism>
<proteinExistence type="predicted"/>
<accession>A0AAW4XW08</accession>
<evidence type="ECO:0000256" key="1">
    <source>
        <dbReference type="PIRSR" id="PIRSR605502-1"/>
    </source>
</evidence>
<feature type="binding site" evidence="1">
    <location>
        <position position="255"/>
    </location>
    <ligand>
        <name>Mg(2+)</name>
        <dbReference type="ChEBI" id="CHEBI:18420"/>
        <label>1</label>
    </ligand>
</feature>
<sequence length="311" mass="33215">MPPTLDRFQGALLGLACGDAVGTAVEFQSRGSFVPLTDMVGGGPFSLRAGQWTDDTSMALCLAESLVTKGDCDPADQMARYANWYQWGYWSSTGHCFDIGMATREALQRFLLTGNPLAGSTDPHSAGNGSIMRLAPVALRFCGDEQHLQDRAALSSQTTHGAAECLDACRLLAVAINRALQGLPKTEVLALSDLPLASPQLQQIAQGRYLGKGREDIQGSGYVVRSLEAALWCFARHDCFADAVLEAANLGDDADTTAAITGQIAGAFWGEQGIPQHWLQRLHLADEIRALAVQLWQANQGLPAIGCDAAR</sequence>
<dbReference type="Proteomes" id="UP001199260">
    <property type="component" value="Unassembled WGS sequence"/>
</dbReference>
<dbReference type="SUPFAM" id="SSF101478">
    <property type="entry name" value="ADP-ribosylglycohydrolase"/>
    <property type="match status" value="1"/>
</dbReference>
<keyword evidence="1" id="KW-0479">Metal-binding</keyword>
<dbReference type="Gene3D" id="1.10.4080.10">
    <property type="entry name" value="ADP-ribosylation/Crystallin J1"/>
    <property type="match status" value="1"/>
</dbReference>
<dbReference type="InterPro" id="IPR036705">
    <property type="entry name" value="Ribosyl_crysJ1_sf"/>
</dbReference>
<feature type="binding site" evidence="1">
    <location>
        <position position="54"/>
    </location>
    <ligand>
        <name>Mg(2+)</name>
        <dbReference type="ChEBI" id="CHEBI:18420"/>
        <label>1</label>
    </ligand>
</feature>
<dbReference type="PANTHER" id="PTHR16222:SF12">
    <property type="entry name" value="ADP-RIBOSYLGLYCOHYDROLASE-RELATED"/>
    <property type="match status" value="1"/>
</dbReference>
<dbReference type="InterPro" id="IPR005502">
    <property type="entry name" value="Ribosyl_crysJ1"/>
</dbReference>
<dbReference type="InterPro" id="IPR050792">
    <property type="entry name" value="ADP-ribosylglycohydrolase"/>
</dbReference>
<feature type="binding site" evidence="1">
    <location>
        <position position="53"/>
    </location>
    <ligand>
        <name>Mg(2+)</name>
        <dbReference type="ChEBI" id="CHEBI:18420"/>
        <label>1</label>
    </ligand>
</feature>
<dbReference type="AlphaFoldDB" id="A0AAW4XW08"/>
<comment type="cofactor">
    <cofactor evidence="1">
        <name>Mg(2+)</name>
        <dbReference type="ChEBI" id="CHEBI:18420"/>
    </cofactor>
    <text evidence="1">Binds 2 magnesium ions per subunit.</text>
</comment>
<protein>
    <submittedName>
        <fullName evidence="2">ADP-ribosylglycohydrolase family protein</fullName>
    </submittedName>
</protein>
<keyword evidence="3" id="KW-1185">Reference proteome</keyword>
<feature type="binding site" evidence="1">
    <location>
        <position position="253"/>
    </location>
    <ligand>
        <name>Mg(2+)</name>
        <dbReference type="ChEBI" id="CHEBI:18420"/>
        <label>1</label>
    </ligand>
</feature>
<dbReference type="PANTHER" id="PTHR16222">
    <property type="entry name" value="ADP-RIBOSYLGLYCOHYDROLASE"/>
    <property type="match status" value="1"/>
</dbReference>
<comment type="caution">
    <text evidence="2">The sequence shown here is derived from an EMBL/GenBank/DDBJ whole genome shotgun (WGS) entry which is preliminary data.</text>
</comment>
<dbReference type="Pfam" id="PF03747">
    <property type="entry name" value="ADP_ribosyl_GH"/>
    <property type="match status" value="1"/>
</dbReference>
<reference evidence="2 3" key="1">
    <citation type="submission" date="2021-11" db="EMBL/GenBank/DDBJ databases">
        <title>Genome sequence.</title>
        <authorList>
            <person name="Sun Q."/>
        </authorList>
    </citation>
    <scope>NUCLEOTIDE SEQUENCE [LARGE SCALE GENOMIC DNA]</scope>
    <source>
        <strain evidence="2 3">KCTC 12005</strain>
    </source>
</reference>
<dbReference type="GO" id="GO:0046872">
    <property type="term" value="F:metal ion binding"/>
    <property type="evidence" value="ECO:0007669"/>
    <property type="project" value="UniProtKB-KW"/>
</dbReference>
<evidence type="ECO:0000313" key="2">
    <source>
        <dbReference type="EMBL" id="MCD2164924.1"/>
    </source>
</evidence>
<gene>
    <name evidence="2" type="ORF">LPW39_07230</name>
</gene>
<dbReference type="EMBL" id="JAJNCT010000007">
    <property type="protein sequence ID" value="MCD2164924.1"/>
    <property type="molecule type" value="Genomic_DNA"/>
</dbReference>
<evidence type="ECO:0000313" key="3">
    <source>
        <dbReference type="Proteomes" id="UP001199260"/>
    </source>
</evidence>
<keyword evidence="1" id="KW-0460">Magnesium</keyword>
<dbReference type="RefSeq" id="WP_230772987.1">
    <property type="nucleotide sequence ID" value="NZ_JAJNCT010000007.1"/>
</dbReference>
<feature type="binding site" evidence="1">
    <location>
        <position position="256"/>
    </location>
    <ligand>
        <name>Mg(2+)</name>
        <dbReference type="ChEBI" id="CHEBI:18420"/>
        <label>1</label>
    </ligand>
</feature>